<protein>
    <recommendedName>
        <fullName evidence="3">Transcription factor domain-containing protein</fullName>
    </recommendedName>
</protein>
<dbReference type="CDD" id="cd12148">
    <property type="entry name" value="fungal_TF_MHR"/>
    <property type="match status" value="1"/>
</dbReference>
<evidence type="ECO:0000313" key="1">
    <source>
        <dbReference type="EMBL" id="OLY79157.1"/>
    </source>
</evidence>
<evidence type="ECO:0008006" key="3">
    <source>
        <dbReference type="Google" id="ProtNLM"/>
    </source>
</evidence>
<comment type="caution">
    <text evidence="1">The sequence shown here is derived from an EMBL/GenBank/DDBJ whole genome shotgun (WGS) entry which is preliminary data.</text>
</comment>
<sequence>MYKIDSHSSISKLYSAENIEFLRRVWWSYYHHSSGFHNFSSSFPIFDLRDIIVNLPSNDFIWRYGGYVPSCDPEISMLNSFINSSPHSNFPDDNYSTIITIHVLYSKIISFGSSRWFNKPKPKNIINSNFVFLISRLKILRSKVDHKYPINVIKEQSLYYKTISGFSLLTSTEMLIFGYIAHQLCNIMHILLYQSELVRIENSPIHPERIKAAKIECLKVSSEISNLFDWKIKNVPRPYWCQNLTPWLTSCLSILINSCFILQDGQTEPTNQTYELLVKNYFESSKNCILGSFLGIYIKNLYDLKRIAFLKYCNNISALSLMLPYCSAPNDYYPWIVPKYSSYAKFLCCFSSNHTSIDINEYLFIASPHSSEDTKLDEPIGNPLP</sequence>
<gene>
    <name evidence="1" type="ORF">AYI68_g6781</name>
</gene>
<evidence type="ECO:0000313" key="2">
    <source>
        <dbReference type="Proteomes" id="UP000187455"/>
    </source>
</evidence>
<organism evidence="1 2">
    <name type="scientific">Smittium mucronatum</name>
    <dbReference type="NCBI Taxonomy" id="133383"/>
    <lineage>
        <taxon>Eukaryota</taxon>
        <taxon>Fungi</taxon>
        <taxon>Fungi incertae sedis</taxon>
        <taxon>Zoopagomycota</taxon>
        <taxon>Kickxellomycotina</taxon>
        <taxon>Harpellomycetes</taxon>
        <taxon>Harpellales</taxon>
        <taxon>Legeriomycetaceae</taxon>
        <taxon>Smittium</taxon>
    </lineage>
</organism>
<name>A0A1R0GQI9_9FUNG</name>
<accession>A0A1R0GQI9</accession>
<proteinExistence type="predicted"/>
<dbReference type="OrthoDB" id="5545378at2759"/>
<keyword evidence="2" id="KW-1185">Reference proteome</keyword>
<dbReference type="EMBL" id="LSSL01004873">
    <property type="protein sequence ID" value="OLY79157.1"/>
    <property type="molecule type" value="Genomic_DNA"/>
</dbReference>
<reference evidence="1 2" key="1">
    <citation type="journal article" date="2016" name="Mol. Biol. Evol.">
        <title>Genome-Wide Survey of Gut Fungi (Harpellales) Reveals the First Horizontally Transferred Ubiquitin Gene from a Mosquito Host.</title>
        <authorList>
            <person name="Wang Y."/>
            <person name="White M.M."/>
            <person name="Kvist S."/>
            <person name="Moncalvo J.M."/>
        </authorList>
    </citation>
    <scope>NUCLEOTIDE SEQUENCE [LARGE SCALE GENOMIC DNA]</scope>
    <source>
        <strain evidence="1 2">ALG-7-W6</strain>
    </source>
</reference>
<dbReference type="AlphaFoldDB" id="A0A1R0GQI9"/>
<dbReference type="Proteomes" id="UP000187455">
    <property type="component" value="Unassembled WGS sequence"/>
</dbReference>